<dbReference type="EMBL" id="MAEL01000052">
    <property type="protein sequence ID" value="KAF1302426.1"/>
    <property type="molecule type" value="Genomic_DNA"/>
</dbReference>
<keyword evidence="4" id="KW-1185">Reference proteome</keyword>
<evidence type="ECO:0000313" key="4">
    <source>
        <dbReference type="Proteomes" id="UP000782705"/>
    </source>
</evidence>
<evidence type="ECO:0000259" key="2">
    <source>
        <dbReference type="Pfam" id="PF07435"/>
    </source>
</evidence>
<dbReference type="InterPro" id="IPR009996">
    <property type="entry name" value="YycH"/>
</dbReference>
<dbReference type="Pfam" id="PF07435">
    <property type="entry name" value="YycH"/>
    <property type="match status" value="1"/>
</dbReference>
<name>A0ABQ6YX65_9ENTE</name>
<feature type="transmembrane region" description="Helical" evidence="1">
    <location>
        <begin position="7"/>
        <end position="27"/>
    </location>
</feature>
<keyword evidence="1" id="KW-0472">Membrane</keyword>
<dbReference type="InterPro" id="IPR042274">
    <property type="entry name" value="YycH/YycI_2"/>
</dbReference>
<reference evidence="3 4" key="1">
    <citation type="submission" date="2016-06" db="EMBL/GenBank/DDBJ databases">
        <title>Four novel species of enterococci isolated from chicken manure.</title>
        <authorList>
            <person name="Van Tyne D."/>
        </authorList>
    </citation>
    <scope>NUCLEOTIDE SEQUENCE [LARGE SCALE GENOMIC DNA]</scope>
    <source>
        <strain evidence="3 4">CU12B</strain>
    </source>
</reference>
<comment type="caution">
    <text evidence="3">The sequence shown here is derived from an EMBL/GenBank/DDBJ whole genome shotgun (WGS) entry which is preliminary data.</text>
</comment>
<accession>A0ABQ6YX65</accession>
<dbReference type="Proteomes" id="UP000782705">
    <property type="component" value="Unassembled WGS sequence"/>
</dbReference>
<protein>
    <recommendedName>
        <fullName evidence="2">Regulatory protein YycH domain-containing protein</fullName>
    </recommendedName>
</protein>
<keyword evidence="1" id="KW-0812">Transmembrane</keyword>
<keyword evidence="1" id="KW-1133">Transmembrane helix</keyword>
<dbReference type="Gene3D" id="3.30.310.160">
    <property type="entry name" value="YycH protein, domain 2"/>
    <property type="match status" value="1"/>
</dbReference>
<gene>
    <name evidence="3" type="ORF">BAU17_09225</name>
</gene>
<sequence length="438" mass="50611">MKFIERFVRIGLIAMIALSFYLTYLIWLSPANRDPGDVKEITSAELQKEKASKAASDIFLPLRLTAINGEEIRESNTENLVKKIQLELGKAKYGEAKLETFPNEEAFNEKNRLEEGIEMTYVANVPLTVYLDTFQLDIPISESIQDTNFFRIQLNYRENKIRFLNWSKRTILEAPITTSLSAIQEIVENNRSWVPVARDEMLSSYQYYTTESIKLPLYSYISSMRPYTVFRDSFFTDPKNVRSNDGSANLHLYDGSESMIIQQNQQQVDFRGILKTDDHFNVYPASYEYIRGLGTNYGSLRLFDQVNRMIDYRIFVEGFPVFGNQGEGRMTAQFSDNGQEHLQNIEIRANLSTIQVPIPSEKEVELPPSHDVIEQLYLMGADADKLQRILVGYSWKNLQDTGVVDLEPNWYVQYENKWYLSSDLFSRLQESEGSSNGF</sequence>
<dbReference type="Gene3D" id="3.10.450.310">
    <property type="match status" value="1"/>
</dbReference>
<feature type="domain" description="Regulatory protein YycH" evidence="2">
    <location>
        <begin position="12"/>
        <end position="419"/>
    </location>
</feature>
<evidence type="ECO:0000313" key="3">
    <source>
        <dbReference type="EMBL" id="KAF1302426.1"/>
    </source>
</evidence>
<organism evidence="3 4">
    <name type="scientific">Candidatus Enterococcus willemsii</name>
    <dbReference type="NCBI Taxonomy" id="1857215"/>
    <lineage>
        <taxon>Bacteria</taxon>
        <taxon>Bacillati</taxon>
        <taxon>Bacillota</taxon>
        <taxon>Bacilli</taxon>
        <taxon>Lactobacillales</taxon>
        <taxon>Enterococcaceae</taxon>
        <taxon>Enterococcus</taxon>
    </lineage>
</organism>
<dbReference type="CDD" id="cd15787">
    <property type="entry name" value="YycH_N"/>
    <property type="match status" value="1"/>
</dbReference>
<dbReference type="RefSeq" id="WP_161902825.1">
    <property type="nucleotide sequence ID" value="NZ_MAEL01000052.1"/>
</dbReference>
<proteinExistence type="predicted"/>
<evidence type="ECO:0000256" key="1">
    <source>
        <dbReference type="SAM" id="Phobius"/>
    </source>
</evidence>